<feature type="compositionally biased region" description="Acidic residues" evidence="1">
    <location>
        <begin position="249"/>
        <end position="264"/>
    </location>
</feature>
<feature type="region of interest" description="Disordered" evidence="1">
    <location>
        <begin position="123"/>
        <end position="189"/>
    </location>
</feature>
<feature type="region of interest" description="Disordered" evidence="1">
    <location>
        <begin position="239"/>
        <end position="264"/>
    </location>
</feature>
<protein>
    <submittedName>
        <fullName evidence="2">Uncharacterized protein</fullName>
    </submittedName>
</protein>
<feature type="region of interest" description="Disordered" evidence="1">
    <location>
        <begin position="1"/>
        <end position="76"/>
    </location>
</feature>
<name>A0AAD4GJ87_BOLED</name>
<evidence type="ECO:0000313" key="3">
    <source>
        <dbReference type="Proteomes" id="UP001194468"/>
    </source>
</evidence>
<keyword evidence="3" id="KW-1185">Reference proteome</keyword>
<evidence type="ECO:0000256" key="1">
    <source>
        <dbReference type="SAM" id="MobiDB-lite"/>
    </source>
</evidence>
<feature type="compositionally biased region" description="Low complexity" evidence="1">
    <location>
        <begin position="18"/>
        <end position="34"/>
    </location>
</feature>
<reference evidence="2" key="1">
    <citation type="submission" date="2019-10" db="EMBL/GenBank/DDBJ databases">
        <authorList>
            <consortium name="DOE Joint Genome Institute"/>
            <person name="Kuo A."/>
            <person name="Miyauchi S."/>
            <person name="Kiss E."/>
            <person name="Drula E."/>
            <person name="Kohler A."/>
            <person name="Sanchez-Garcia M."/>
            <person name="Andreopoulos B."/>
            <person name="Barry K.W."/>
            <person name="Bonito G."/>
            <person name="Buee M."/>
            <person name="Carver A."/>
            <person name="Chen C."/>
            <person name="Cichocki N."/>
            <person name="Clum A."/>
            <person name="Culley D."/>
            <person name="Crous P.W."/>
            <person name="Fauchery L."/>
            <person name="Girlanda M."/>
            <person name="Hayes R."/>
            <person name="Keri Z."/>
            <person name="LaButti K."/>
            <person name="Lipzen A."/>
            <person name="Lombard V."/>
            <person name="Magnuson J."/>
            <person name="Maillard F."/>
            <person name="Morin E."/>
            <person name="Murat C."/>
            <person name="Nolan M."/>
            <person name="Ohm R."/>
            <person name="Pangilinan J."/>
            <person name="Pereira M."/>
            <person name="Perotto S."/>
            <person name="Peter M."/>
            <person name="Riley R."/>
            <person name="Sitrit Y."/>
            <person name="Stielow B."/>
            <person name="Szollosi G."/>
            <person name="Zifcakova L."/>
            <person name="Stursova M."/>
            <person name="Spatafora J.W."/>
            <person name="Tedersoo L."/>
            <person name="Vaario L.-M."/>
            <person name="Yamada A."/>
            <person name="Yan M."/>
            <person name="Wang P."/>
            <person name="Xu J."/>
            <person name="Bruns T."/>
            <person name="Baldrian P."/>
            <person name="Vilgalys R."/>
            <person name="Henrissat B."/>
            <person name="Grigoriev I.V."/>
            <person name="Hibbett D."/>
            <person name="Nagy L.G."/>
            <person name="Martin F.M."/>
        </authorList>
    </citation>
    <scope>NUCLEOTIDE SEQUENCE</scope>
    <source>
        <strain evidence="2">BED1</strain>
    </source>
</reference>
<organism evidence="2 3">
    <name type="scientific">Boletus edulis BED1</name>
    <dbReference type="NCBI Taxonomy" id="1328754"/>
    <lineage>
        <taxon>Eukaryota</taxon>
        <taxon>Fungi</taxon>
        <taxon>Dikarya</taxon>
        <taxon>Basidiomycota</taxon>
        <taxon>Agaricomycotina</taxon>
        <taxon>Agaricomycetes</taxon>
        <taxon>Agaricomycetidae</taxon>
        <taxon>Boletales</taxon>
        <taxon>Boletineae</taxon>
        <taxon>Boletaceae</taxon>
        <taxon>Boletoideae</taxon>
        <taxon>Boletus</taxon>
    </lineage>
</organism>
<dbReference type="EMBL" id="WHUW01000004">
    <property type="protein sequence ID" value="KAF8447582.1"/>
    <property type="molecule type" value="Genomic_DNA"/>
</dbReference>
<feature type="compositionally biased region" description="Basic and acidic residues" evidence="1">
    <location>
        <begin position="239"/>
        <end position="248"/>
    </location>
</feature>
<accession>A0AAD4GJ87</accession>
<comment type="caution">
    <text evidence="2">The sequence shown here is derived from an EMBL/GenBank/DDBJ whole genome shotgun (WGS) entry which is preliminary data.</text>
</comment>
<evidence type="ECO:0000313" key="2">
    <source>
        <dbReference type="EMBL" id="KAF8447582.1"/>
    </source>
</evidence>
<reference evidence="2" key="2">
    <citation type="journal article" date="2020" name="Nat. Commun.">
        <title>Large-scale genome sequencing of mycorrhizal fungi provides insights into the early evolution of symbiotic traits.</title>
        <authorList>
            <person name="Miyauchi S."/>
            <person name="Kiss E."/>
            <person name="Kuo A."/>
            <person name="Drula E."/>
            <person name="Kohler A."/>
            <person name="Sanchez-Garcia M."/>
            <person name="Morin E."/>
            <person name="Andreopoulos B."/>
            <person name="Barry K.W."/>
            <person name="Bonito G."/>
            <person name="Buee M."/>
            <person name="Carver A."/>
            <person name="Chen C."/>
            <person name="Cichocki N."/>
            <person name="Clum A."/>
            <person name="Culley D."/>
            <person name="Crous P.W."/>
            <person name="Fauchery L."/>
            <person name="Girlanda M."/>
            <person name="Hayes R.D."/>
            <person name="Keri Z."/>
            <person name="LaButti K."/>
            <person name="Lipzen A."/>
            <person name="Lombard V."/>
            <person name="Magnuson J."/>
            <person name="Maillard F."/>
            <person name="Murat C."/>
            <person name="Nolan M."/>
            <person name="Ohm R.A."/>
            <person name="Pangilinan J."/>
            <person name="Pereira M.F."/>
            <person name="Perotto S."/>
            <person name="Peter M."/>
            <person name="Pfister S."/>
            <person name="Riley R."/>
            <person name="Sitrit Y."/>
            <person name="Stielow J.B."/>
            <person name="Szollosi G."/>
            <person name="Zifcakova L."/>
            <person name="Stursova M."/>
            <person name="Spatafora J.W."/>
            <person name="Tedersoo L."/>
            <person name="Vaario L.M."/>
            <person name="Yamada A."/>
            <person name="Yan M."/>
            <person name="Wang P."/>
            <person name="Xu J."/>
            <person name="Bruns T."/>
            <person name="Baldrian P."/>
            <person name="Vilgalys R."/>
            <person name="Dunand C."/>
            <person name="Henrissat B."/>
            <person name="Grigoriev I.V."/>
            <person name="Hibbett D."/>
            <person name="Nagy L.G."/>
            <person name="Martin F.M."/>
        </authorList>
    </citation>
    <scope>NUCLEOTIDE SEQUENCE</scope>
    <source>
        <strain evidence="2">BED1</strain>
    </source>
</reference>
<gene>
    <name evidence="2" type="ORF">L210DRAFT_849443</name>
</gene>
<proteinExistence type="predicted"/>
<feature type="compositionally biased region" description="Polar residues" evidence="1">
    <location>
        <begin position="126"/>
        <end position="149"/>
    </location>
</feature>
<dbReference type="AlphaFoldDB" id="A0AAD4GJ87"/>
<dbReference type="Proteomes" id="UP001194468">
    <property type="component" value="Unassembled WGS sequence"/>
</dbReference>
<sequence length="301" mass="33198">MTSRFTESTYLDPPTIISTNSRSRSHSPSYASSSGAEEEDRQREEATRMTKQALLSPGCGTRTATLPIPGQEPQLDGVVGDCEVEMDKSVLAFGRPSFSTESLPVHSPLVGHVPTISTRIVHRSPDQLSPSSPKPRSQQYSPSELQSSRPAPAPPTGSSPQTDVPKVAAQRTPRKRAVSNTSPNSVFRLLPRETRSALRRMLCFDPKARTTMGELLWGRCGGDGIIALEEGEKCGCERHRETEQGHDSDQDDNDQDSDEEYDEDLGDSWIRDIETCTGQHAPTHVHVRIPSDEKTSKRLFF</sequence>